<evidence type="ECO:0000313" key="1">
    <source>
        <dbReference type="EMBL" id="CAB4151623.1"/>
    </source>
</evidence>
<protein>
    <submittedName>
        <fullName evidence="1">Uncharacterized protein</fullName>
    </submittedName>
</protein>
<name>A0A6J5N2S7_9CAUD</name>
<reference evidence="1" key="1">
    <citation type="submission" date="2020-04" db="EMBL/GenBank/DDBJ databases">
        <authorList>
            <person name="Chiriac C."/>
            <person name="Salcher M."/>
            <person name="Ghai R."/>
            <person name="Kavagutti S V."/>
        </authorList>
    </citation>
    <scope>NUCLEOTIDE SEQUENCE</scope>
</reference>
<dbReference type="EMBL" id="LR796560">
    <property type="protein sequence ID" value="CAB4151623.1"/>
    <property type="molecule type" value="Genomic_DNA"/>
</dbReference>
<sequence length="42" mass="5056">MKKIKLTYPFTFEEWQIANPKAIKWCKKVAIELKLSKQLTLF</sequence>
<proteinExistence type="predicted"/>
<gene>
    <name evidence="1" type="ORF">UFOVP600_25</name>
</gene>
<accession>A0A6J5N2S7</accession>
<organism evidence="1">
    <name type="scientific">uncultured Caudovirales phage</name>
    <dbReference type="NCBI Taxonomy" id="2100421"/>
    <lineage>
        <taxon>Viruses</taxon>
        <taxon>Duplodnaviria</taxon>
        <taxon>Heunggongvirae</taxon>
        <taxon>Uroviricota</taxon>
        <taxon>Caudoviricetes</taxon>
        <taxon>Peduoviridae</taxon>
        <taxon>Maltschvirus</taxon>
        <taxon>Maltschvirus maltsch</taxon>
    </lineage>
</organism>